<dbReference type="Pfam" id="PF05139">
    <property type="entry name" value="Erythro_esteras"/>
    <property type="match status" value="1"/>
</dbReference>
<keyword evidence="3" id="KW-1185">Reference proteome</keyword>
<dbReference type="KEGG" id="pgm:PGRAT_21115"/>
<dbReference type="CDD" id="cd14728">
    <property type="entry name" value="Ere-like"/>
    <property type="match status" value="1"/>
</dbReference>
<organism evidence="2 3">
    <name type="scientific">Paenibacillus graminis</name>
    <dbReference type="NCBI Taxonomy" id="189425"/>
    <lineage>
        <taxon>Bacteria</taxon>
        <taxon>Bacillati</taxon>
        <taxon>Bacillota</taxon>
        <taxon>Bacilli</taxon>
        <taxon>Bacillales</taxon>
        <taxon>Paenibacillaceae</taxon>
        <taxon>Paenibacillus</taxon>
    </lineage>
</organism>
<dbReference type="AlphaFoldDB" id="A0A089MEH2"/>
<evidence type="ECO:0000313" key="2">
    <source>
        <dbReference type="EMBL" id="AIQ69858.1"/>
    </source>
</evidence>
<dbReference type="EMBL" id="CP009287">
    <property type="protein sequence ID" value="AIQ69858.1"/>
    <property type="molecule type" value="Genomic_DNA"/>
</dbReference>
<dbReference type="OrthoDB" id="9810066at2"/>
<dbReference type="InterPro" id="IPR052036">
    <property type="entry name" value="Hydrolase/PRTase-associated"/>
</dbReference>
<dbReference type="HOGENOM" id="CLU_026490_0_0_9"/>
<name>A0A089MEH2_9BACL</name>
<dbReference type="GO" id="GO:0046677">
    <property type="term" value="P:response to antibiotic"/>
    <property type="evidence" value="ECO:0007669"/>
    <property type="project" value="InterPro"/>
</dbReference>
<dbReference type="SUPFAM" id="SSF159501">
    <property type="entry name" value="EreA/ChaN-like"/>
    <property type="match status" value="1"/>
</dbReference>
<accession>A0A089MEH2</accession>
<proteinExistence type="predicted"/>
<dbReference type="eggNOG" id="COG2312">
    <property type="taxonomic scope" value="Bacteria"/>
</dbReference>
<dbReference type="Gene3D" id="3.40.1660.10">
    <property type="entry name" value="EreA-like (biosynthetic domain)"/>
    <property type="match status" value="1"/>
</dbReference>
<dbReference type="InterPro" id="IPR007815">
    <property type="entry name" value="Emycin_Estase"/>
</dbReference>
<dbReference type="Gene3D" id="1.20.1440.30">
    <property type="entry name" value="Biosynthetic Protein domain"/>
    <property type="match status" value="1"/>
</dbReference>
<protein>
    <submittedName>
        <fullName evidence="2">Erythromycin esterase</fullName>
    </submittedName>
</protein>
<feature type="signal peptide" evidence="1">
    <location>
        <begin position="1"/>
        <end position="30"/>
    </location>
</feature>
<keyword evidence="1" id="KW-0732">Signal</keyword>
<dbReference type="Proteomes" id="UP000029500">
    <property type="component" value="Chromosome"/>
</dbReference>
<gene>
    <name evidence="2" type="ORF">PGRAT_21115</name>
</gene>
<dbReference type="RefSeq" id="WP_025709267.1">
    <property type="nucleotide sequence ID" value="NZ_CP009287.1"/>
</dbReference>
<evidence type="ECO:0000313" key="3">
    <source>
        <dbReference type="Proteomes" id="UP000029500"/>
    </source>
</evidence>
<dbReference type="PANTHER" id="PTHR31299:SF0">
    <property type="entry name" value="ESTERASE, PUTATIVE (AFU_ORTHOLOGUE AFUA_1G05850)-RELATED"/>
    <property type="match status" value="1"/>
</dbReference>
<sequence>MLLKRTWEKQIITIVTAAGMLLGGSGPVSAAQPALNPLPYAHEIKSLTSENYSDLSFLKPLLKDKTVVSLGENFHRVGEYASMKTRLVKYLHEELGFEVIAFESGVAEASVVNDVADELTSADMMDNSIFDIWKSAETLELFNYIKQSRQTDKPLQLAGYDMQYTSPMLTLAVRSFISKVNAAYGKEFMDFDQEAIEQYFGLINQYSLETKSNPVYQQKIGQLIQKYVPKYKEYIRFIQEHRVPLDAAYPNAPHTADTILKGLEDRVAIFTQAQIKSVREIYEARDRIMAEHVEWLMKARYPGKKIILWAHNDHLAKNTSDIRVFEKGKWQNSFTSMGELLHQKLKDKMYVVGFYMNRGKAAAISTLKEFPIGPMPKGTLEARIMQSGYSRTFVDLAGHTKAGPGNSWMFQPQYAAEDGLTREVIVPMAMKFVPKEQFDGLIVIDKVSPPTRNY</sequence>
<evidence type="ECO:0000256" key="1">
    <source>
        <dbReference type="SAM" id="SignalP"/>
    </source>
</evidence>
<dbReference type="PANTHER" id="PTHR31299">
    <property type="entry name" value="ESTERASE, PUTATIVE (AFU_ORTHOLOGUE AFUA_1G05850)-RELATED"/>
    <property type="match status" value="1"/>
</dbReference>
<dbReference type="STRING" id="189425.PGRAT_21115"/>
<reference evidence="2 3" key="1">
    <citation type="submission" date="2014-08" db="EMBL/GenBank/DDBJ databases">
        <title>Comparative genomics of the Paenibacillus odorifer group.</title>
        <authorList>
            <person name="den Bakker H.C."/>
            <person name="Tsai Y.-C."/>
            <person name="Martin N."/>
            <person name="Korlach J."/>
            <person name="Wiedmann M."/>
        </authorList>
    </citation>
    <scope>NUCLEOTIDE SEQUENCE [LARGE SCALE GENOMIC DNA]</scope>
    <source>
        <strain evidence="2 3">DSM 15220</strain>
    </source>
</reference>
<feature type="chain" id="PRO_5001847229" evidence="1">
    <location>
        <begin position="31"/>
        <end position="454"/>
    </location>
</feature>
<dbReference type="Gene3D" id="3.30.1870.10">
    <property type="entry name" value="EreA-like, domain 2"/>
    <property type="match status" value="1"/>
</dbReference>